<name>A0ABY6B7B9_9BURK</name>
<accession>A0ABY6B7B9</accession>
<protein>
    <submittedName>
        <fullName evidence="1">Phosphohydrolase</fullName>
    </submittedName>
</protein>
<dbReference type="RefSeq" id="WP_261760549.1">
    <property type="nucleotide sequence ID" value="NZ_CP104562.2"/>
</dbReference>
<sequence length="217" mass="24292">MSDRTRAWIRLPSGAALDLIHPSPEAWTHHDLALRLARTYRWGGESVWPWPLSVAQHSMLVLQLRQQWAQAEGETLSNAAALAELLHDAEEGFLGFDCISPLKRVLGEPFRIVGDRLMQAIAMRYQLPDWTTETYALHKRADSIAAASEAVHCTGWSVTEVREVLGISHPVLDTDPLQAVYGGAAWEPWPSDVAAQRFLQALLRLMPDTVDEGKPRR</sequence>
<gene>
    <name evidence="1" type="ORF">N4261_12990</name>
</gene>
<dbReference type="Proteomes" id="UP001064933">
    <property type="component" value="Chromosome"/>
</dbReference>
<dbReference type="Gene3D" id="1.10.3210.10">
    <property type="entry name" value="Hypothetical protein af1432"/>
    <property type="match status" value="1"/>
</dbReference>
<dbReference type="SUPFAM" id="SSF109604">
    <property type="entry name" value="HD-domain/PDEase-like"/>
    <property type="match status" value="1"/>
</dbReference>
<reference evidence="1" key="1">
    <citation type="submission" date="2022-10" db="EMBL/GenBank/DDBJ databases">
        <title>Characterization and whole genome sequencing of a new Roseateles species, isolated from fresh water.</title>
        <authorList>
            <person name="Guliayeva D.Y."/>
            <person name="Akhremchuk A.E."/>
            <person name="Sikolenko M.A."/>
            <person name="Valentovich L.N."/>
            <person name="Sidarenka A.V."/>
        </authorList>
    </citation>
    <scope>NUCLEOTIDE SEQUENCE</scope>
    <source>
        <strain evidence="1">BIM B-1768</strain>
    </source>
</reference>
<keyword evidence="2" id="KW-1185">Reference proteome</keyword>
<proteinExistence type="predicted"/>
<dbReference type="EMBL" id="CP104562">
    <property type="protein sequence ID" value="UXH80732.1"/>
    <property type="molecule type" value="Genomic_DNA"/>
</dbReference>
<organism evidence="1 2">
    <name type="scientific">Roseateles amylovorans</name>
    <dbReference type="NCBI Taxonomy" id="2978473"/>
    <lineage>
        <taxon>Bacteria</taxon>
        <taxon>Pseudomonadati</taxon>
        <taxon>Pseudomonadota</taxon>
        <taxon>Betaproteobacteria</taxon>
        <taxon>Burkholderiales</taxon>
        <taxon>Sphaerotilaceae</taxon>
        <taxon>Roseateles</taxon>
    </lineage>
</organism>
<evidence type="ECO:0000313" key="2">
    <source>
        <dbReference type="Proteomes" id="UP001064933"/>
    </source>
</evidence>
<evidence type="ECO:0000313" key="1">
    <source>
        <dbReference type="EMBL" id="UXH80732.1"/>
    </source>
</evidence>